<dbReference type="InterPro" id="IPR025668">
    <property type="entry name" value="Tnp_DDE_dom"/>
</dbReference>
<gene>
    <name evidence="3" type="ORF">SCMU_39390</name>
</gene>
<dbReference type="Proteomes" id="UP001319861">
    <property type="component" value="Chromosome"/>
</dbReference>
<organism evidence="3 4">
    <name type="scientific">Sinomonas cyclohexanicum</name>
    <name type="common">Corynebacterium cyclohexanicum</name>
    <dbReference type="NCBI Taxonomy" id="322009"/>
    <lineage>
        <taxon>Bacteria</taxon>
        <taxon>Bacillati</taxon>
        <taxon>Actinomycetota</taxon>
        <taxon>Actinomycetes</taxon>
        <taxon>Micrococcales</taxon>
        <taxon>Micrococcaceae</taxon>
        <taxon>Sinomonas</taxon>
    </lineage>
</organism>
<accession>A0ABM7Q0K9</accession>
<dbReference type="EMBL" id="AP024525">
    <property type="protein sequence ID" value="BCT78097.1"/>
    <property type="molecule type" value="Genomic_DNA"/>
</dbReference>
<sequence length="512" mass="54577">MQKSTCPFPAVLVDGNGAGVVSQAGGIVLTETVRATGLAAGLSSALAPWRRPLARHDPGKVIADLALSLAMGGDCLADVDRLRTQPEVYGPVASDPTVSRLMKALSGQQPAKALKAVNTARAAARAHAWALAGEHCPAHGATAREPLVVDLDATLVTAHSEKEHAAPTWKKGYGFHPLTAFVDHGAAGTGEPLAVLLRPGNAGSNTAADHVAVTKDALAQLPRGFRSGRRVLIRTDSAGGTKEFLHWLTGPRRNLSYSVGFPITAQLAEALPRIPEAAWARAYNADGHERDGAWVAEVTGMLDLSGWPEGMRVIVRREVPHVGAQLRITDLDGMRYTAFATNQDRGQLADLEVRHRLRARCEDRIRAAKDTGLSNLPLHSFHANALWCHLVMLAAEITAWAQMLALHDAPRAQVGAQTAPCQDLRDRRKDQHPRPPHRHAPGRGRAGDAPDPHSTGPPRASRTAVATERRPSSDETGTAPAVPAVEPHRPPATVSGKNCRTPMPQSTPSGRR</sequence>
<evidence type="ECO:0000259" key="2">
    <source>
        <dbReference type="Pfam" id="PF13701"/>
    </source>
</evidence>
<feature type="region of interest" description="Disordered" evidence="1">
    <location>
        <begin position="416"/>
        <end position="512"/>
    </location>
</feature>
<evidence type="ECO:0000313" key="4">
    <source>
        <dbReference type="Proteomes" id="UP001319861"/>
    </source>
</evidence>
<evidence type="ECO:0000256" key="1">
    <source>
        <dbReference type="SAM" id="MobiDB-lite"/>
    </source>
</evidence>
<feature type="domain" description="Transposase DDE" evidence="2">
    <location>
        <begin position="10"/>
        <end position="416"/>
    </location>
</feature>
<dbReference type="Pfam" id="PF13701">
    <property type="entry name" value="DDE_Tnp_1_4"/>
    <property type="match status" value="1"/>
</dbReference>
<reference evidence="3 4" key="1">
    <citation type="journal article" date="2021" name="J. Biosci. Bioeng.">
        <title>Identification and characterization of a chc gene cluster responsible for the aromatization pathway of cyclohexanecarboxylate degradation in Sinomonas cyclohexanicum ATCC 51369.</title>
        <authorList>
            <person name="Yamamoto T."/>
            <person name="Hasegawa Y."/>
            <person name="Lau P.C.K."/>
            <person name="Iwaki H."/>
        </authorList>
    </citation>
    <scope>NUCLEOTIDE SEQUENCE [LARGE SCALE GENOMIC DNA]</scope>
    <source>
        <strain evidence="3 4">ATCC 51369</strain>
    </source>
</reference>
<evidence type="ECO:0000313" key="3">
    <source>
        <dbReference type="EMBL" id="BCT78097.1"/>
    </source>
</evidence>
<name>A0ABM7Q0K9_SINCY</name>
<proteinExistence type="predicted"/>
<dbReference type="NCBIfam" id="NF033539">
    <property type="entry name" value="transpos_IS1380"/>
    <property type="match status" value="1"/>
</dbReference>
<dbReference type="InterPro" id="IPR047960">
    <property type="entry name" value="Transpos_IS1380"/>
</dbReference>
<protein>
    <submittedName>
        <fullName evidence="3">IS1380 family transposase</fullName>
    </submittedName>
</protein>
<feature type="compositionally biased region" description="Polar residues" evidence="1">
    <location>
        <begin position="495"/>
        <end position="512"/>
    </location>
</feature>
<keyword evidence="4" id="KW-1185">Reference proteome</keyword>
<feature type="compositionally biased region" description="Basic and acidic residues" evidence="1">
    <location>
        <begin position="423"/>
        <end position="433"/>
    </location>
</feature>